<proteinExistence type="predicted"/>
<dbReference type="Gene3D" id="2.60.40.10">
    <property type="entry name" value="Immunoglobulins"/>
    <property type="match status" value="1"/>
</dbReference>
<feature type="domain" description="PKD" evidence="2">
    <location>
        <begin position="628"/>
        <end position="690"/>
    </location>
</feature>
<evidence type="ECO:0000313" key="4">
    <source>
        <dbReference type="Proteomes" id="UP000664698"/>
    </source>
</evidence>
<dbReference type="InterPro" id="IPR000601">
    <property type="entry name" value="PKD_dom"/>
</dbReference>
<comment type="caution">
    <text evidence="3">The sequence shown here is derived from an EMBL/GenBank/DDBJ whole genome shotgun (WGS) entry which is preliminary data.</text>
</comment>
<dbReference type="InterPro" id="IPR013783">
    <property type="entry name" value="Ig-like_fold"/>
</dbReference>
<dbReference type="CDD" id="cd00146">
    <property type="entry name" value="PKD"/>
    <property type="match status" value="1"/>
</dbReference>
<feature type="signal peptide" evidence="1">
    <location>
        <begin position="1"/>
        <end position="24"/>
    </location>
</feature>
<evidence type="ECO:0000256" key="1">
    <source>
        <dbReference type="SAM" id="SignalP"/>
    </source>
</evidence>
<dbReference type="RefSeq" id="WP_206571394.1">
    <property type="nucleotide sequence ID" value="NZ_JAFKCW010000005.1"/>
</dbReference>
<evidence type="ECO:0000259" key="2">
    <source>
        <dbReference type="PROSITE" id="PS50093"/>
    </source>
</evidence>
<organism evidence="3 4">
    <name type="scientific">Algoriphagus aestuariicola</name>
    <dbReference type="NCBI Taxonomy" id="1852016"/>
    <lineage>
        <taxon>Bacteria</taxon>
        <taxon>Pseudomonadati</taxon>
        <taxon>Bacteroidota</taxon>
        <taxon>Cytophagia</taxon>
        <taxon>Cytophagales</taxon>
        <taxon>Cyclobacteriaceae</taxon>
        <taxon>Algoriphagus</taxon>
    </lineage>
</organism>
<dbReference type="EMBL" id="JAFKCW010000005">
    <property type="protein sequence ID" value="MBN7803406.1"/>
    <property type="molecule type" value="Genomic_DNA"/>
</dbReference>
<name>A0ABS3BYM4_9BACT</name>
<accession>A0ABS3BYM4</accession>
<dbReference type="InterPro" id="IPR022409">
    <property type="entry name" value="PKD/Chitinase_dom"/>
</dbReference>
<keyword evidence="1" id="KW-0732">Signal</keyword>
<sequence length="782" mass="85657">MNLKGIVRFLALSFFFLVAAKAEAQVGFPYCESFQTASTQANTIFGGDAKLVDGVLQLTTNGLNQTGYMYIDVPFPSVYGIKVEFEYFMYGGSGADGLSMFLFDAATPNFAPGGFGGSLGYAQRNEQPGLTGAYLGLGFDAFGNFSNTTEGKNGGFLQGFSALFPNSITLRKGGSGFSGYDYVIGRMTQDPPAGANDLALDVQYRFPLSSGGQGTQRVEESSKVGYRKVFLELEPHPAGTGYLVKLEMEVTTEDEKPRLVTIFPDISFPFPAPSNLKIGFAGSTGGSSNFHEIRNLVVEVSADDALQDPEGSDIVDFTSCAGQENQFYITSDEVLLPNTNSVIRCLQLYETRDDIEAKQDDICSQARCLEQNRVLILPEGTFRATDQEGGFTFFPNEEYAGKEVTIFYTVTDSYGKSSQGNSISVKIEESPEPIRLSVLGYGEVVDLVEICPGESVTLEGIGEEVYDRYEWYKDGEIVQGELGASLSTGEEGEYEILAYNRKNCPVASNSLRVDLPDLPVLDIDSPIVGCTPGQVVDLASQISGYDISSYDYRLSGMGLMLINDQLKSVSIAGAYELSIKRKSLECYSDPLPIEVFIQEEELEVDFDFGVKGTGVKDESGGGVFPDDEIQFVNLADDRAVAWEWDFGDGTISEDQNPVHVFGKKGEFDVELLVTDQYGCQNSVKKTVAITRSYRLMVPTGFTPTEPENKKFLPKYKGLVKFELLVFNTWGELIFRTEDLDTEGWDGTLEGKLLDAGVFAYRINGVATDGEQVRESGKFRLIR</sequence>
<dbReference type="Proteomes" id="UP000664698">
    <property type="component" value="Unassembled WGS sequence"/>
</dbReference>
<evidence type="ECO:0000313" key="3">
    <source>
        <dbReference type="EMBL" id="MBN7803406.1"/>
    </source>
</evidence>
<dbReference type="SMART" id="SM00089">
    <property type="entry name" value="PKD"/>
    <property type="match status" value="1"/>
</dbReference>
<dbReference type="PROSITE" id="PS50093">
    <property type="entry name" value="PKD"/>
    <property type="match status" value="1"/>
</dbReference>
<dbReference type="Pfam" id="PF18911">
    <property type="entry name" value="PKD_4"/>
    <property type="match status" value="1"/>
</dbReference>
<protein>
    <submittedName>
        <fullName evidence="3">PKD domain-containing protein</fullName>
    </submittedName>
</protein>
<dbReference type="InterPro" id="IPR013320">
    <property type="entry name" value="ConA-like_dom_sf"/>
</dbReference>
<dbReference type="Gene3D" id="2.60.120.200">
    <property type="match status" value="1"/>
</dbReference>
<dbReference type="SUPFAM" id="SSF49899">
    <property type="entry name" value="Concanavalin A-like lectins/glucanases"/>
    <property type="match status" value="1"/>
</dbReference>
<dbReference type="SUPFAM" id="SSF49299">
    <property type="entry name" value="PKD domain"/>
    <property type="match status" value="1"/>
</dbReference>
<feature type="chain" id="PRO_5047447340" evidence="1">
    <location>
        <begin position="25"/>
        <end position="782"/>
    </location>
</feature>
<keyword evidence="4" id="KW-1185">Reference proteome</keyword>
<gene>
    <name evidence="3" type="ORF">J0A67_21205</name>
</gene>
<reference evidence="3 4" key="1">
    <citation type="submission" date="2021-03" db="EMBL/GenBank/DDBJ databases">
        <title>novel species isolated from a fishpond in China.</title>
        <authorList>
            <person name="Lu H."/>
            <person name="Cai Z."/>
        </authorList>
    </citation>
    <scope>NUCLEOTIDE SEQUENCE [LARGE SCALE GENOMIC DNA]</scope>
    <source>
        <strain evidence="3 4">JCM 31546</strain>
    </source>
</reference>
<dbReference type="InterPro" id="IPR035986">
    <property type="entry name" value="PKD_dom_sf"/>
</dbReference>